<evidence type="ECO:0000256" key="2">
    <source>
        <dbReference type="ARBA" id="ARBA00022553"/>
    </source>
</evidence>
<organism evidence="16">
    <name type="scientific">Feline coronavirus</name>
    <dbReference type="NCBI Taxonomy" id="12663"/>
    <lineage>
        <taxon>Viruses</taxon>
        <taxon>Riboviria</taxon>
        <taxon>Orthornavirae</taxon>
        <taxon>Pisuviricota</taxon>
        <taxon>Pisoniviricetes</taxon>
        <taxon>Nidovirales</taxon>
        <taxon>Cornidovirineae</taxon>
        <taxon>Coronaviridae</taxon>
        <taxon>Orthocoronavirinae</taxon>
        <taxon>Alphacoronavirus</taxon>
        <taxon>Tegacovirus</taxon>
        <taxon>Alphacoronavirus suis</taxon>
        <taxon>Alphacoronavirus 1</taxon>
    </lineage>
</organism>
<dbReference type="CDD" id="cd21554">
    <property type="entry name" value="CoV_N-NTD"/>
    <property type="match status" value="1"/>
</dbReference>
<keyword evidence="7" id="KW-0805">Transcription regulation</keyword>
<feature type="compositionally biased region" description="Polar residues" evidence="13">
    <location>
        <begin position="151"/>
        <end position="163"/>
    </location>
</feature>
<dbReference type="CDD" id="cd21595">
    <property type="entry name" value="CoV_N-CTD"/>
    <property type="match status" value="1"/>
</dbReference>
<evidence type="ECO:0000256" key="11">
    <source>
        <dbReference type="PIRNR" id="PIRNR003888"/>
    </source>
</evidence>
<evidence type="ECO:0000313" key="16">
    <source>
        <dbReference type="EMBL" id="ADC34642.1"/>
    </source>
</evidence>
<feature type="domain" description="CoV N CTD" evidence="15">
    <location>
        <begin position="222"/>
        <end position="335"/>
    </location>
</feature>
<keyword evidence="5 11" id="KW-0946">Virion</keyword>
<comment type="function">
    <text evidence="11">Packages the positive strand viral genome RNA into a helical ribonucleocapsid (RNP) and plays a fundamental role during virion assembly through its interactions with the viral genome and membrane protein M. Plays an important role in enhancing the efficiency of subgenomic viral RNA transcription as well as viral replication.</text>
</comment>
<evidence type="ECO:0000256" key="7">
    <source>
        <dbReference type="ARBA" id="ARBA00023015"/>
    </source>
</evidence>
<dbReference type="EMBL" id="GU017099">
    <property type="protein sequence ID" value="ADC34642.1"/>
    <property type="molecule type" value="Genomic_RNA"/>
</dbReference>
<sequence length="379" mass="42620">MATQGPRVNWGDEPSKRRGRSNSRGRKSSDIPLSFYNPITLDSGSKFWNVCPRDFVPKGIGNKDQQIGYWNRQERYRIVKGQRKELPDRWFFYFLGTGPHADAKFKDKIDGVFWVARDGAMNKPTTLGTRGTNNEPKPLRFDGKIPPQFQLEVNRSRNNSRPGSQSRSTSRNRSQSRGRQQSNSQNNNVEDTIVAVLQRLGVTSDNKQRSRSKSGERGQSKSRDSTPKNTNKHTWKKTAGKGDVPNFYGARGASANFGDSDLVANGNAAKCYPQIAECVPSVSSMLFGSQWSAEEAGDQVKVTLTHTYYLPKDDAKTSQFLAQIDAYKRPSQVAKDQRQRKSRSKSADKKPEELSVTLVEAYTDVFDDTQVEMIDESTN</sequence>
<dbReference type="SUPFAM" id="SSF103068">
    <property type="entry name" value="Nucleocapsid protein dimerization domain"/>
    <property type="match status" value="1"/>
</dbReference>
<dbReference type="InterPro" id="IPR001218">
    <property type="entry name" value="Nucleocap_CoV"/>
</dbReference>
<feature type="compositionally biased region" description="Basic and acidic residues" evidence="13">
    <location>
        <begin position="213"/>
        <end position="226"/>
    </location>
</feature>
<keyword evidence="9" id="KW-0804">Transcription</keyword>
<dbReference type="PROSITE" id="PS51928">
    <property type="entry name" value="COV_N_NTD"/>
    <property type="match status" value="1"/>
</dbReference>
<evidence type="ECO:0000259" key="14">
    <source>
        <dbReference type="PROSITE" id="PS51928"/>
    </source>
</evidence>
<keyword evidence="8 11" id="KW-0543">Viral nucleoprotein</keyword>
<feature type="compositionally biased region" description="Low complexity" evidence="13">
    <location>
        <begin position="164"/>
        <end position="188"/>
    </location>
</feature>
<name>D3JBH4_9ALPC</name>
<evidence type="ECO:0000256" key="10">
    <source>
        <dbReference type="ARBA" id="ARBA00023274"/>
    </source>
</evidence>
<evidence type="ECO:0000256" key="8">
    <source>
        <dbReference type="ARBA" id="ARBA00023086"/>
    </source>
</evidence>
<dbReference type="HAMAP" id="MF_04095">
    <property type="entry name" value="ALPHA_CORONA_NCAP"/>
    <property type="match status" value="1"/>
</dbReference>
<keyword evidence="10 12" id="KW-0687">Ribonucleoprotein</keyword>
<protein>
    <recommendedName>
        <fullName evidence="11">Nucleoprotein</fullName>
    </recommendedName>
</protein>
<dbReference type="InterPro" id="IPR037195">
    <property type="entry name" value="Nucleocapsid_N"/>
</dbReference>
<evidence type="ECO:0000256" key="4">
    <source>
        <dbReference type="ARBA" id="ARBA00022812"/>
    </source>
</evidence>
<dbReference type="GO" id="GO:0043657">
    <property type="term" value="C:host cell"/>
    <property type="evidence" value="ECO:0007669"/>
    <property type="project" value="UniProtKB-SubCell"/>
</dbReference>
<evidence type="ECO:0000256" key="13">
    <source>
        <dbReference type="SAM" id="MobiDB-lite"/>
    </source>
</evidence>
<proteinExistence type="inferred from homology"/>
<reference evidence="16" key="1">
    <citation type="journal article" date="2010" name="New Microbiol.">
        <title>Sequence analysis of the nucleocapsid gene of feline coronaviruses circulating in Italy.</title>
        <authorList>
            <person name="Battilani M."/>
            <person name="Balboni A."/>
            <person name="Bassani M."/>
            <person name="Scagliarini A."/>
            <person name="Paltrinieri S."/>
            <person name="Prosperi S."/>
        </authorList>
    </citation>
    <scope>NUCLEOTIDE SEQUENCE</scope>
    <source>
        <strain evidence="16">MI/cat1/04</strain>
    </source>
</reference>
<comment type="subcellular location">
    <subcellularLocation>
        <location evidence="1">Host cell</location>
    </subcellularLocation>
    <subcellularLocation>
        <location evidence="11">Virion</location>
    </subcellularLocation>
    <text evidence="11">Located inside the virion, complexed with the viral RNA. Probably associates with ER-derived membranes where it participates in viral RNA synthesis and virus budding.</text>
</comment>
<evidence type="ECO:0000256" key="6">
    <source>
        <dbReference type="ARBA" id="ARBA00022884"/>
    </source>
</evidence>
<dbReference type="GO" id="GO:0019013">
    <property type="term" value="C:viral nucleocapsid"/>
    <property type="evidence" value="ECO:0007669"/>
    <property type="project" value="UniProtKB-UniRule"/>
</dbReference>
<dbReference type="SUPFAM" id="SSF110304">
    <property type="entry name" value="Coronavirus RNA-binding domain"/>
    <property type="match status" value="1"/>
</dbReference>
<accession>D3JBH4</accession>
<dbReference type="PIRSF" id="PIRSF003888">
    <property type="entry name" value="Corona_nucleocap"/>
    <property type="match status" value="1"/>
</dbReference>
<feature type="region of interest" description="Disordered" evidence="13">
    <location>
        <begin position="331"/>
        <end position="353"/>
    </location>
</feature>
<evidence type="ECO:0000256" key="5">
    <source>
        <dbReference type="ARBA" id="ARBA00022844"/>
    </source>
</evidence>
<feature type="domain" description="CoV N NTD" evidence="14">
    <location>
        <begin position="31"/>
        <end position="153"/>
    </location>
</feature>
<evidence type="ECO:0000256" key="12">
    <source>
        <dbReference type="PROSITE-ProRule" id="PRU01276"/>
    </source>
</evidence>
<dbReference type="GO" id="GO:0003723">
    <property type="term" value="F:RNA binding"/>
    <property type="evidence" value="ECO:0007669"/>
    <property type="project" value="UniProtKB-UniRule"/>
</dbReference>
<keyword evidence="4" id="KW-1040">Host Golgi apparatus</keyword>
<feature type="region of interest" description="Disordered" evidence="13">
    <location>
        <begin position="121"/>
        <end position="246"/>
    </location>
</feature>
<dbReference type="InterPro" id="IPR044345">
    <property type="entry name" value="N_prot_N_CoV"/>
</dbReference>
<evidence type="ECO:0000256" key="1">
    <source>
        <dbReference type="ARBA" id="ARBA00004340"/>
    </source>
</evidence>
<evidence type="ECO:0000259" key="15">
    <source>
        <dbReference type="PROSITE" id="PS51929"/>
    </source>
</evidence>
<evidence type="ECO:0000256" key="3">
    <source>
        <dbReference type="ARBA" id="ARBA00022765"/>
    </source>
</evidence>
<keyword evidence="2" id="KW-0597">Phosphoprotein</keyword>
<keyword evidence="6 11" id="KW-0694">RNA-binding</keyword>
<gene>
    <name evidence="16" type="primary">N</name>
</gene>
<dbReference type="InterPro" id="IPR044344">
    <property type="entry name" value="N_prot_C_CoV"/>
</dbReference>
<feature type="compositionally biased region" description="Basic residues" evidence="13">
    <location>
        <begin position="230"/>
        <end position="239"/>
    </location>
</feature>
<dbReference type="PROSITE" id="PS51929">
    <property type="entry name" value="COV_N_CTD"/>
    <property type="match status" value="1"/>
</dbReference>
<dbReference type="InterPro" id="IPR037179">
    <property type="entry name" value="Nucleocapsid_C"/>
</dbReference>
<dbReference type="Pfam" id="PF00937">
    <property type="entry name" value="CoV_nucleocap"/>
    <property type="match status" value="1"/>
</dbReference>
<dbReference type="InterPro" id="IPR042548">
    <property type="entry name" value="NCAP_aCoV"/>
</dbReference>
<feature type="region of interest" description="Disordered" evidence="13">
    <location>
        <begin position="1"/>
        <end position="32"/>
    </location>
</feature>
<dbReference type="GO" id="GO:1990904">
    <property type="term" value="C:ribonucleoprotein complex"/>
    <property type="evidence" value="ECO:0007669"/>
    <property type="project" value="UniProtKB-KW"/>
</dbReference>
<keyword evidence="3" id="KW-0013">ADP-ribosylation</keyword>
<feature type="compositionally biased region" description="Basic and acidic residues" evidence="13">
    <location>
        <begin position="335"/>
        <end position="353"/>
    </location>
</feature>
<evidence type="ECO:0000256" key="9">
    <source>
        <dbReference type="ARBA" id="ARBA00023163"/>
    </source>
</evidence>
<feature type="compositionally biased region" description="Polar residues" evidence="13">
    <location>
        <begin position="123"/>
        <end position="135"/>
    </location>
</feature>
<feature type="compositionally biased region" description="Basic residues" evidence="13">
    <location>
        <begin position="17"/>
        <end position="26"/>
    </location>
</feature>